<comment type="caution">
    <text evidence="1">The sequence shown here is derived from an EMBL/GenBank/DDBJ whole genome shotgun (WGS) entry which is preliminary data.</text>
</comment>
<gene>
    <name evidence="1" type="ORF">FGO68_gene5076</name>
</gene>
<evidence type="ECO:0000313" key="1">
    <source>
        <dbReference type="EMBL" id="TNV74517.1"/>
    </source>
</evidence>
<proteinExistence type="predicted"/>
<protein>
    <submittedName>
        <fullName evidence="1">Uncharacterized protein</fullName>
    </submittedName>
</protein>
<keyword evidence="2" id="KW-1185">Reference proteome</keyword>
<dbReference type="EMBL" id="RRYP01016908">
    <property type="protein sequence ID" value="TNV74517.1"/>
    <property type="molecule type" value="Genomic_DNA"/>
</dbReference>
<sequence length="68" mass="8139">MFKLQKLQLAQYSEIKFFVSTINQSLIKRCLNLLIDQLLIKFKNLLLFLSNLVYFSFNQLINQQLLKN</sequence>
<accession>A0A8J8NGE0</accession>
<dbReference type="AlphaFoldDB" id="A0A8J8NGE0"/>
<dbReference type="Proteomes" id="UP000785679">
    <property type="component" value="Unassembled WGS sequence"/>
</dbReference>
<name>A0A8J8NGE0_HALGN</name>
<evidence type="ECO:0000313" key="2">
    <source>
        <dbReference type="Proteomes" id="UP000785679"/>
    </source>
</evidence>
<reference evidence="1" key="1">
    <citation type="submission" date="2019-06" db="EMBL/GenBank/DDBJ databases">
        <authorList>
            <person name="Zheng W."/>
        </authorList>
    </citation>
    <scope>NUCLEOTIDE SEQUENCE</scope>
    <source>
        <strain evidence="1">QDHG01</strain>
    </source>
</reference>
<organism evidence="1 2">
    <name type="scientific">Halteria grandinella</name>
    <dbReference type="NCBI Taxonomy" id="5974"/>
    <lineage>
        <taxon>Eukaryota</taxon>
        <taxon>Sar</taxon>
        <taxon>Alveolata</taxon>
        <taxon>Ciliophora</taxon>
        <taxon>Intramacronucleata</taxon>
        <taxon>Spirotrichea</taxon>
        <taxon>Stichotrichia</taxon>
        <taxon>Sporadotrichida</taxon>
        <taxon>Halteriidae</taxon>
        <taxon>Halteria</taxon>
    </lineage>
</organism>